<dbReference type="AlphaFoldDB" id="A0A1I3D6U5"/>
<comment type="pathway">
    <text evidence="3">Protein modification; protein lipoylation via endogenous pathway; protein N(6)-(lipoyl)lysine from octanoyl-[acyl-carrier-protein].</text>
</comment>
<dbReference type="RefSeq" id="WP_177186220.1">
    <property type="nucleotide sequence ID" value="NZ_FOQE01000030.1"/>
</dbReference>
<evidence type="ECO:0000256" key="1">
    <source>
        <dbReference type="ARBA" id="ARBA00022679"/>
    </source>
</evidence>
<dbReference type="PROSITE" id="PS51733">
    <property type="entry name" value="BPL_LPL_CATALYTIC"/>
    <property type="match status" value="1"/>
</dbReference>
<dbReference type="InterPro" id="IPR045864">
    <property type="entry name" value="aa-tRNA-synth_II/BPL/LPL"/>
</dbReference>
<accession>A0A1I3D6U5</accession>
<dbReference type="Pfam" id="PF21948">
    <property type="entry name" value="LplA-B_cat"/>
    <property type="match status" value="1"/>
</dbReference>
<protein>
    <recommendedName>
        <fullName evidence="3">Octanoyl-[GcvH]:protein N-octanoyltransferase</fullName>
        <ecNumber evidence="3">2.3.1.204</ecNumber>
    </recommendedName>
    <alternativeName>
        <fullName evidence="3">Octanoyl-[GcvH]:E2 amidotransferase</fullName>
    </alternativeName>
</protein>
<sequence>MHSTSKMNDPLKEQTYHLYNSKTYPFKNQTISHFALADSLMMYAGKHQQHLLHFWPTQNLIILGMMDTKLPHLERGLALLDEAGKDVIVRNSGGLAVVGDEGVLNFSIILPERSDERIPIQDGYQVMFRLISAALKEYGKTIEAYEIETSYCPGEFDLSIGGKKFAGTAQRRLKNGVAIMIYISVNGNQERRAEWIRDFYQQGLQGETVKWHYPKVDPSVMATLEELLGVSLTVEEMKEKILKVLLEQDNKIVSGTYSEELLENYTTSYQKMIRRNEQMLGDQLDRRLLD</sequence>
<dbReference type="Gene3D" id="3.30.930.10">
    <property type="entry name" value="Bira Bifunctional Protein, Domain 2"/>
    <property type="match status" value="1"/>
</dbReference>
<feature type="active site" description="Acyl-thioester intermediate" evidence="3">
    <location>
        <position position="152"/>
    </location>
</feature>
<dbReference type="PANTHER" id="PTHR43679">
    <property type="entry name" value="OCTANOYLTRANSFERASE LIPM-RELATED"/>
    <property type="match status" value="1"/>
</dbReference>
<feature type="site" description="Lowers pKa of active site Cys" evidence="3">
    <location>
        <position position="164"/>
    </location>
</feature>
<name>A0A1I3D6U5_9LACT</name>
<feature type="domain" description="BPL/LPL catalytic" evidence="4">
    <location>
        <begin position="46"/>
        <end position="232"/>
    </location>
</feature>
<comment type="similarity">
    <text evidence="3">Belongs to the octanoyltransferase LipL family.</text>
</comment>
<dbReference type="EC" id="2.3.1.204" evidence="3"/>
<evidence type="ECO:0000256" key="3">
    <source>
        <dbReference type="HAMAP-Rule" id="MF_02119"/>
    </source>
</evidence>
<dbReference type="CDD" id="cd16443">
    <property type="entry name" value="LplA"/>
    <property type="match status" value="1"/>
</dbReference>
<dbReference type="GO" id="GO:0009107">
    <property type="term" value="P:lipoate biosynthetic process"/>
    <property type="evidence" value="ECO:0007669"/>
    <property type="project" value="UniProtKB-UniRule"/>
</dbReference>
<dbReference type="GO" id="GO:0033819">
    <property type="term" value="F:lipoyl(octanoyl) transferase activity"/>
    <property type="evidence" value="ECO:0007669"/>
    <property type="project" value="InterPro"/>
</dbReference>
<dbReference type="InterPro" id="IPR050664">
    <property type="entry name" value="Octanoyltrans_LipM/LipL"/>
</dbReference>
<dbReference type="HAMAP" id="MF_02119">
    <property type="entry name" value="LipL"/>
    <property type="match status" value="1"/>
</dbReference>
<dbReference type="InterPro" id="IPR024897">
    <property type="entry name" value="LipL"/>
</dbReference>
<comment type="miscellaneous">
    <text evidence="3">The reaction proceeds via a thioester-linked acyl-enzyme intermediate.</text>
</comment>
<dbReference type="InterPro" id="IPR004143">
    <property type="entry name" value="BPL_LPL_catalytic"/>
</dbReference>
<dbReference type="SUPFAM" id="SSF55681">
    <property type="entry name" value="Class II aaRS and biotin synthetases"/>
    <property type="match status" value="1"/>
</dbReference>
<dbReference type="GO" id="GO:0009249">
    <property type="term" value="P:protein lipoylation"/>
    <property type="evidence" value="ECO:0007669"/>
    <property type="project" value="UniProtKB-UniRule"/>
</dbReference>
<dbReference type="EMBL" id="FOQE01000030">
    <property type="protein sequence ID" value="SFH82435.1"/>
    <property type="molecule type" value="Genomic_DNA"/>
</dbReference>
<evidence type="ECO:0000313" key="6">
    <source>
        <dbReference type="Proteomes" id="UP000198668"/>
    </source>
</evidence>
<dbReference type="Proteomes" id="UP000198668">
    <property type="component" value="Unassembled WGS sequence"/>
</dbReference>
<keyword evidence="2 3" id="KW-0012">Acyltransferase</keyword>
<evidence type="ECO:0000256" key="2">
    <source>
        <dbReference type="ARBA" id="ARBA00023315"/>
    </source>
</evidence>
<dbReference type="PANTHER" id="PTHR43679:SF2">
    <property type="entry name" value="OCTANOYL-[GCVH]:PROTEIN N-OCTANOYLTRANSFERASE"/>
    <property type="match status" value="1"/>
</dbReference>
<evidence type="ECO:0000259" key="4">
    <source>
        <dbReference type="PROSITE" id="PS51733"/>
    </source>
</evidence>
<comment type="function">
    <text evidence="3">Catalyzes the amidotransfer (transamidation) of the octanoyl moiety from octanoyl-GcvH to the lipoyl domain of the E2 subunit of lipoate-dependent enzymes.</text>
</comment>
<organism evidence="5 6">
    <name type="scientific">Pisciglobus halotolerans</name>
    <dbReference type="NCBI Taxonomy" id="745365"/>
    <lineage>
        <taxon>Bacteria</taxon>
        <taxon>Bacillati</taxon>
        <taxon>Bacillota</taxon>
        <taxon>Bacilli</taxon>
        <taxon>Lactobacillales</taxon>
        <taxon>Carnobacteriaceae</taxon>
    </lineage>
</organism>
<proteinExistence type="inferred from homology"/>
<keyword evidence="1 3" id="KW-0808">Transferase</keyword>
<evidence type="ECO:0000313" key="5">
    <source>
        <dbReference type="EMBL" id="SFH82435.1"/>
    </source>
</evidence>
<gene>
    <name evidence="3" type="primary">lipL</name>
    <name evidence="5" type="ORF">SAMN04489868_13012</name>
</gene>
<reference evidence="5 6" key="1">
    <citation type="submission" date="2016-10" db="EMBL/GenBank/DDBJ databases">
        <authorList>
            <person name="de Groot N.N."/>
        </authorList>
    </citation>
    <scope>NUCLEOTIDE SEQUENCE [LARGE SCALE GENOMIC DNA]</scope>
    <source>
        <strain evidence="5 6">DSM 27630</strain>
    </source>
</reference>
<keyword evidence="6" id="KW-1185">Reference proteome</keyword>
<comment type="catalytic activity">
    <reaction evidence="3">
        <text>N(6)-octanoyl-L-lysyl-[glycine-cleavage complex H protein] + L-lysyl-[lipoyl-carrier protein] = N(6)-octanoyl-L-lysyl-[lipoyl-carrier protein] + L-lysyl-[glycine-cleavage complex H protein]</text>
        <dbReference type="Rhea" id="RHEA:20213"/>
        <dbReference type="Rhea" id="RHEA-COMP:10500"/>
        <dbReference type="Rhea" id="RHEA-COMP:10501"/>
        <dbReference type="Rhea" id="RHEA-COMP:10503"/>
        <dbReference type="Rhea" id="RHEA-COMP:10504"/>
        <dbReference type="ChEBI" id="CHEBI:29969"/>
        <dbReference type="ChEBI" id="CHEBI:78809"/>
        <dbReference type="EC" id="2.3.1.204"/>
    </reaction>
</comment>